<dbReference type="InterPro" id="IPR024487">
    <property type="entry name" value="CBP_BcsR"/>
</dbReference>
<evidence type="ECO:0008006" key="4">
    <source>
        <dbReference type="Google" id="ProtNLM"/>
    </source>
</evidence>
<evidence type="ECO:0000313" key="2">
    <source>
        <dbReference type="EMBL" id="ROH89599.1"/>
    </source>
</evidence>
<dbReference type="RefSeq" id="WP_123211896.1">
    <property type="nucleotide sequence ID" value="NZ_RJVO01000004.1"/>
</dbReference>
<dbReference type="EMBL" id="RJVO01000004">
    <property type="protein sequence ID" value="ROH89599.1"/>
    <property type="molecule type" value="Genomic_DNA"/>
</dbReference>
<name>A0A3N0VA71_9GAMM</name>
<reference evidence="2 3" key="1">
    <citation type="submission" date="2018-10" db="EMBL/GenBank/DDBJ databases">
        <authorList>
            <person name="Chen W.-M."/>
        </authorList>
    </citation>
    <scope>NUCLEOTIDE SEQUENCE [LARGE SCALE GENOMIC DNA]</scope>
    <source>
        <strain evidence="2 3">THS-13</strain>
    </source>
</reference>
<feature type="region of interest" description="Disordered" evidence="1">
    <location>
        <begin position="210"/>
        <end position="318"/>
    </location>
</feature>
<dbReference type="Pfam" id="PF10945">
    <property type="entry name" value="CBP_BcsR"/>
    <property type="match status" value="1"/>
</dbReference>
<proteinExistence type="predicted"/>
<dbReference type="InParanoid" id="A0A3N0VA71"/>
<comment type="caution">
    <text evidence="2">The sequence shown here is derived from an EMBL/GenBank/DDBJ whole genome shotgun (WGS) entry which is preliminary data.</text>
</comment>
<organism evidence="2 3">
    <name type="scientific">Stagnimonas aquatica</name>
    <dbReference type="NCBI Taxonomy" id="2689987"/>
    <lineage>
        <taxon>Bacteria</taxon>
        <taxon>Pseudomonadati</taxon>
        <taxon>Pseudomonadota</taxon>
        <taxon>Gammaproteobacteria</taxon>
        <taxon>Nevskiales</taxon>
        <taxon>Nevskiaceae</taxon>
        <taxon>Stagnimonas</taxon>
    </lineage>
</organism>
<accession>A0A3N0VA71</accession>
<keyword evidence="3" id="KW-1185">Reference proteome</keyword>
<dbReference type="Proteomes" id="UP000282106">
    <property type="component" value="Unassembled WGS sequence"/>
</dbReference>
<protein>
    <recommendedName>
        <fullName evidence="4">Cellulose biosynthesis protein BcsR</fullName>
    </recommendedName>
</protein>
<dbReference type="AlphaFoldDB" id="A0A3N0VA71"/>
<sequence>MSEKSDDIKQLFSHLGLNPSDYQEIRSAPSANATVTEAPRRWSLLQATSKQPLPTKVAPILSTPPAAVPAAVPRAPAPATPSQWAELLPRATTAPAAVPTVAVPTVAAPAPVADQPLAEGLRSLFQSVREPVPVAPLPTAPTLAVPPPAEAAAEQVYRELRGGAAIPPAPLPPPAWAGYDAEQETRYAVPPAASKPAVVPTAPLAPAPIPARVASTMPPAASRPEPQRAESPVPAKNRQPPRPAPPPVAEAGAGVAELGGDLQAAFRRLAEPEPPRAAASGRLRLRTPATPQVQGSASREARLDDVLRRISGHNGPSK</sequence>
<evidence type="ECO:0000313" key="3">
    <source>
        <dbReference type="Proteomes" id="UP000282106"/>
    </source>
</evidence>
<gene>
    <name evidence="2" type="ORF">ED208_10755</name>
</gene>
<feature type="compositionally biased region" description="Basic and acidic residues" evidence="1">
    <location>
        <begin position="299"/>
        <end position="308"/>
    </location>
</feature>
<evidence type="ECO:0000256" key="1">
    <source>
        <dbReference type="SAM" id="MobiDB-lite"/>
    </source>
</evidence>